<evidence type="ECO:0000259" key="28">
    <source>
        <dbReference type="PROSITE" id="PS50011"/>
    </source>
</evidence>
<evidence type="ECO:0000256" key="13">
    <source>
        <dbReference type="ARBA" id="ARBA00022889"/>
    </source>
</evidence>
<dbReference type="InterPro" id="IPR003961">
    <property type="entry name" value="FN3_dom"/>
</dbReference>
<feature type="binding site" evidence="25">
    <location>
        <position position="489"/>
    </location>
    <ligand>
        <name>Mg(2+)</name>
        <dbReference type="ChEBI" id="CHEBI:18420"/>
    </ligand>
</feature>
<reference evidence="31" key="1">
    <citation type="submission" date="2017-12" db="EMBL/GenBank/DDBJ databases">
        <title>High-resolution comparative analysis of great ape genomes.</title>
        <authorList>
            <person name="Pollen A."/>
            <person name="Hastie A."/>
            <person name="Hormozdiari F."/>
            <person name="Dougherty M."/>
            <person name="Liu R."/>
            <person name="Chaisson M."/>
            <person name="Hoppe E."/>
            <person name="Hill C."/>
            <person name="Pang A."/>
            <person name="Hillier L."/>
            <person name="Baker C."/>
            <person name="Armstrong J."/>
            <person name="Shendure J."/>
            <person name="Paten B."/>
            <person name="Wilson R."/>
            <person name="Chao H."/>
            <person name="Schneider V."/>
            <person name="Ventura M."/>
            <person name="Kronenberg Z."/>
            <person name="Murali S."/>
            <person name="Gordon D."/>
            <person name="Cantsilieris S."/>
            <person name="Munson K."/>
            <person name="Nelson B."/>
            <person name="Raja A."/>
            <person name="Underwood J."/>
            <person name="Diekhans M."/>
            <person name="Fiddes I."/>
            <person name="Haussler D."/>
            <person name="Eichler E."/>
        </authorList>
    </citation>
    <scope>NUCLEOTIDE SEQUENCE [LARGE SCALE GENOMIC DNA]</scope>
    <source>
        <strain evidence="31">Susie</strain>
    </source>
</reference>
<dbReference type="FunFam" id="2.60.40.10:FF:000605">
    <property type="entry name" value="Tyrosine-protein kinase receptor TYRO3"/>
    <property type="match status" value="1"/>
</dbReference>
<evidence type="ECO:0000256" key="26">
    <source>
        <dbReference type="PROSITE-ProRule" id="PRU10141"/>
    </source>
</evidence>
<dbReference type="SMART" id="SM00409">
    <property type="entry name" value="IG"/>
    <property type="match status" value="2"/>
</dbReference>
<feature type="binding site" evidence="25">
    <location>
        <position position="502"/>
    </location>
    <ligand>
        <name>Mg(2+)</name>
        <dbReference type="ChEBI" id="CHEBI:18420"/>
    </ligand>
</feature>
<keyword evidence="18" id="KW-0675">Receptor</keyword>
<dbReference type="Gene3D" id="1.10.510.10">
    <property type="entry name" value="Transferase(Phosphotransferase) domain 1"/>
    <property type="match status" value="1"/>
</dbReference>
<dbReference type="PROSITE" id="PS50835">
    <property type="entry name" value="IG_LIKE"/>
    <property type="match status" value="2"/>
</dbReference>
<dbReference type="InterPro" id="IPR007110">
    <property type="entry name" value="Ig-like_dom"/>
</dbReference>
<evidence type="ECO:0000256" key="21">
    <source>
        <dbReference type="ARBA" id="ARBA00039486"/>
    </source>
</evidence>
<dbReference type="InterPro" id="IPR036116">
    <property type="entry name" value="FN3_sf"/>
</dbReference>
<dbReference type="AlphaFoldDB" id="A0A2J8S5S0"/>
<evidence type="ECO:0000313" key="31">
    <source>
        <dbReference type="EMBL" id="PNJ16127.1"/>
    </source>
</evidence>
<feature type="binding site" evidence="24">
    <location>
        <position position="488"/>
    </location>
    <ligand>
        <name>ATP</name>
        <dbReference type="ChEBI" id="CHEBI:30616"/>
    </ligand>
</feature>
<dbReference type="GO" id="GO:0004714">
    <property type="term" value="F:transmembrane receptor protein tyrosine kinase activity"/>
    <property type="evidence" value="ECO:0007669"/>
    <property type="project" value="UniProtKB-EC"/>
</dbReference>
<keyword evidence="6" id="KW-0808">Transferase</keyword>
<dbReference type="InterPro" id="IPR017441">
    <property type="entry name" value="Protein_kinase_ATP_BS"/>
</dbReference>
<dbReference type="InterPro" id="IPR003599">
    <property type="entry name" value="Ig_sub"/>
</dbReference>
<dbReference type="InterPro" id="IPR000719">
    <property type="entry name" value="Prot_kinase_dom"/>
</dbReference>
<keyword evidence="11" id="KW-0418">Kinase</keyword>
<keyword evidence="9" id="KW-0677">Repeat</keyword>
<dbReference type="Pfam" id="PF07679">
    <property type="entry name" value="I-set"/>
    <property type="match status" value="1"/>
</dbReference>
<dbReference type="GO" id="GO:0016477">
    <property type="term" value="P:cell migration"/>
    <property type="evidence" value="ECO:0007669"/>
    <property type="project" value="TreeGrafter"/>
</dbReference>
<keyword evidence="25" id="KW-0460">Magnesium</keyword>
<feature type="domain" description="Protein kinase" evidence="28">
    <location>
        <begin position="347"/>
        <end position="616"/>
    </location>
</feature>
<feature type="binding site" evidence="26">
    <location>
        <position position="379"/>
    </location>
    <ligand>
        <name>ATP</name>
        <dbReference type="ChEBI" id="CHEBI:30616"/>
    </ligand>
</feature>
<dbReference type="SMART" id="SM00219">
    <property type="entry name" value="TyrKc"/>
    <property type="match status" value="1"/>
</dbReference>
<evidence type="ECO:0000256" key="27">
    <source>
        <dbReference type="SAM" id="Phobius"/>
    </source>
</evidence>
<dbReference type="CDD" id="cd00063">
    <property type="entry name" value="FN3"/>
    <property type="match status" value="1"/>
</dbReference>
<dbReference type="SMART" id="SM00060">
    <property type="entry name" value="FN3"/>
    <property type="match status" value="1"/>
</dbReference>
<evidence type="ECO:0000259" key="29">
    <source>
        <dbReference type="PROSITE" id="PS50835"/>
    </source>
</evidence>
<evidence type="ECO:0000256" key="9">
    <source>
        <dbReference type="ARBA" id="ARBA00022737"/>
    </source>
</evidence>
<evidence type="ECO:0000256" key="22">
    <source>
        <dbReference type="ARBA" id="ARBA00051243"/>
    </source>
</evidence>
<evidence type="ECO:0000256" key="3">
    <source>
        <dbReference type="ARBA" id="ARBA00011902"/>
    </source>
</evidence>
<keyword evidence="15 27" id="KW-0472">Membrane</keyword>
<feature type="transmembrane region" description="Helical" evidence="27">
    <location>
        <begin position="258"/>
        <end position="280"/>
    </location>
</feature>
<keyword evidence="16" id="KW-0829">Tyrosine-protein kinase</keyword>
<dbReference type="PROSITE" id="PS50011">
    <property type="entry name" value="PROTEIN_KINASE_DOM"/>
    <property type="match status" value="1"/>
</dbReference>
<keyword evidence="10 24" id="KW-0547">Nucleotide-binding</keyword>
<dbReference type="GO" id="GO:0046872">
    <property type="term" value="F:metal ion binding"/>
    <property type="evidence" value="ECO:0007669"/>
    <property type="project" value="UniProtKB-KW"/>
</dbReference>
<evidence type="ECO:0000256" key="23">
    <source>
        <dbReference type="PIRSR" id="PIRSR000615-1"/>
    </source>
</evidence>
<dbReference type="SUPFAM" id="SSF48726">
    <property type="entry name" value="Immunoglobulin"/>
    <property type="match status" value="2"/>
</dbReference>
<dbReference type="InterPro" id="IPR036179">
    <property type="entry name" value="Ig-like_dom_sf"/>
</dbReference>
<dbReference type="FunFam" id="2.60.40.10:FF:000484">
    <property type="entry name" value="Tyrosine-protein kinase receptor TYRO3"/>
    <property type="match status" value="1"/>
</dbReference>
<evidence type="ECO:0000259" key="30">
    <source>
        <dbReference type="PROSITE" id="PS50853"/>
    </source>
</evidence>
<sequence length="616" mass="67692">MGAPVKLTVSQGQPVKLNCSVEGMEEPDIQWVKDGAVVQNLDQLYIPVSEQHWIGFLSLKSVERSDAGRYWCQVEDGGETEISQPVWLTVEGVPFFTVEPKDLAVPPNAPFQLSCEAVGPPEPVTIVWWRGTTKIGGPAPSPSVLNVTALPAAPFNITVTKLSSSNASVAWMPGADGRALLQSCTVQVTQAPGGWEVLAVVVPVPPFTCLLRDLVPATNYSLRVRCANALGPSPYADWVPFQTKGLGQQGPPHSRTSWVPVVLGVLTALVTAAALALILLRKRRKETRFGQAFDSVMARGEPAVHFRAARSFNRERPERIEATLDSLGISDELKEKLEDVLIPEQQFTLGRMLGKGEFGSVREAQLKQEDGSFVKVAVKMLKADIIASSDIEEFLREAACMKEFDHPHVAKLVGVSLRSRAKGRLPIPMVILPFMKHGDLHAFLLASRIGENPFNLPLQTLIRFMVDIACGMEYLSSRNFIHRDLAARNCMLAEDMTVCVADFGLSRKIYSGDYYRQGCASKLPVKWLALESLADNLYTVQSDVWAFGVTMWEIMTRGQTPYAGIENAEIYNYLIGGNRLKQPPECMEDVLECNGAILAHHNLHLLDSSDSRASVS</sequence>
<evidence type="ECO:0000256" key="12">
    <source>
        <dbReference type="ARBA" id="ARBA00022840"/>
    </source>
</evidence>
<evidence type="ECO:0000256" key="25">
    <source>
        <dbReference type="PIRSR" id="PIRSR000615-3"/>
    </source>
</evidence>
<dbReference type="InterPro" id="IPR013783">
    <property type="entry name" value="Ig-like_fold"/>
</dbReference>
<evidence type="ECO:0000256" key="11">
    <source>
        <dbReference type="ARBA" id="ARBA00022777"/>
    </source>
</evidence>
<dbReference type="Pfam" id="PF00041">
    <property type="entry name" value="fn3"/>
    <property type="match status" value="1"/>
</dbReference>
<evidence type="ECO:0000256" key="14">
    <source>
        <dbReference type="ARBA" id="ARBA00022989"/>
    </source>
</evidence>
<dbReference type="GO" id="GO:0007399">
    <property type="term" value="P:nervous system development"/>
    <property type="evidence" value="ECO:0007669"/>
    <property type="project" value="TreeGrafter"/>
</dbReference>
<dbReference type="SUPFAM" id="SSF56112">
    <property type="entry name" value="Protein kinase-like (PK-like)"/>
    <property type="match status" value="1"/>
</dbReference>
<dbReference type="SUPFAM" id="SSF49265">
    <property type="entry name" value="Fibronectin type III"/>
    <property type="match status" value="1"/>
</dbReference>
<dbReference type="InterPro" id="IPR003598">
    <property type="entry name" value="Ig_sub2"/>
</dbReference>
<keyword evidence="7 27" id="KW-0812">Transmembrane</keyword>
<evidence type="ECO:0000256" key="1">
    <source>
        <dbReference type="ARBA" id="ARBA00004251"/>
    </source>
</evidence>
<feature type="domain" description="Ig-like" evidence="29">
    <location>
        <begin position="1"/>
        <end position="83"/>
    </location>
</feature>
<evidence type="ECO:0000256" key="20">
    <source>
        <dbReference type="ARBA" id="ARBA00023319"/>
    </source>
</evidence>
<dbReference type="GO" id="GO:0005886">
    <property type="term" value="C:plasma membrane"/>
    <property type="evidence" value="ECO:0007669"/>
    <property type="project" value="UniProtKB-SubCell"/>
</dbReference>
<dbReference type="GO" id="GO:0007169">
    <property type="term" value="P:cell surface receptor protein tyrosine kinase signaling pathway"/>
    <property type="evidence" value="ECO:0007669"/>
    <property type="project" value="TreeGrafter"/>
</dbReference>
<dbReference type="EC" id="2.7.10.1" evidence="3"/>
<dbReference type="InterPro" id="IPR020635">
    <property type="entry name" value="Tyr_kinase_cat_dom"/>
</dbReference>
<evidence type="ECO:0000256" key="18">
    <source>
        <dbReference type="ARBA" id="ARBA00023170"/>
    </source>
</evidence>
<evidence type="ECO:0000256" key="2">
    <source>
        <dbReference type="ARBA" id="ARBA00006692"/>
    </source>
</evidence>
<dbReference type="GO" id="GO:0006909">
    <property type="term" value="P:phagocytosis"/>
    <property type="evidence" value="ECO:0007669"/>
    <property type="project" value="TreeGrafter"/>
</dbReference>
<evidence type="ECO:0000256" key="17">
    <source>
        <dbReference type="ARBA" id="ARBA00023157"/>
    </source>
</evidence>
<dbReference type="PANTHER" id="PTHR24416">
    <property type="entry name" value="TYROSINE-PROTEIN KINASE RECEPTOR"/>
    <property type="match status" value="1"/>
</dbReference>
<dbReference type="PANTHER" id="PTHR24416:SF279">
    <property type="entry name" value="TYROSINE-PROTEIN KINASE RECEPTOR TYRO3"/>
    <property type="match status" value="1"/>
</dbReference>
<dbReference type="PROSITE" id="PS00107">
    <property type="entry name" value="PROTEIN_KINASE_ATP"/>
    <property type="match status" value="1"/>
</dbReference>
<keyword evidence="4" id="KW-1003">Cell membrane</keyword>
<evidence type="ECO:0000256" key="24">
    <source>
        <dbReference type="PIRSR" id="PIRSR000615-2"/>
    </source>
</evidence>
<dbReference type="PIRSF" id="PIRSF000615">
    <property type="entry name" value="TyrPK_CSF1-R"/>
    <property type="match status" value="1"/>
</dbReference>
<keyword evidence="25" id="KW-0479">Metal-binding</keyword>
<dbReference type="Gene3D" id="2.60.40.10">
    <property type="entry name" value="Immunoglobulins"/>
    <property type="match status" value="3"/>
</dbReference>
<evidence type="ECO:0000256" key="16">
    <source>
        <dbReference type="ARBA" id="ARBA00023137"/>
    </source>
</evidence>
<proteinExistence type="inferred from homology"/>
<evidence type="ECO:0000256" key="7">
    <source>
        <dbReference type="ARBA" id="ARBA00022692"/>
    </source>
</evidence>
<keyword evidence="20" id="KW-0393">Immunoglobulin domain</keyword>
<dbReference type="EMBL" id="NDHI03003606">
    <property type="protein sequence ID" value="PNJ16127.1"/>
    <property type="molecule type" value="Genomic_DNA"/>
</dbReference>
<keyword evidence="5" id="KW-0597">Phosphoprotein</keyword>
<accession>A0A2J8S5S0</accession>
<evidence type="ECO:0000256" key="6">
    <source>
        <dbReference type="ARBA" id="ARBA00022679"/>
    </source>
</evidence>
<evidence type="ECO:0000256" key="10">
    <source>
        <dbReference type="ARBA" id="ARBA00022741"/>
    </source>
</evidence>
<dbReference type="InterPro" id="IPR008266">
    <property type="entry name" value="Tyr_kinase_AS"/>
</dbReference>
<dbReference type="Gene3D" id="3.30.200.20">
    <property type="entry name" value="Phosphorylase Kinase, domain 1"/>
    <property type="match status" value="1"/>
</dbReference>
<keyword evidence="8" id="KW-0732">Signal</keyword>
<feature type="domain" description="Fibronectin type-III" evidence="30">
    <location>
        <begin position="153"/>
        <end position="246"/>
    </location>
</feature>
<dbReference type="FunFam" id="1.10.510.10:FF:000089">
    <property type="entry name" value="Tyrosine-protein kinase receptor TYRO3"/>
    <property type="match status" value="1"/>
</dbReference>
<dbReference type="CDD" id="cd20961">
    <property type="entry name" value="Ig1_Tyro3_like"/>
    <property type="match status" value="1"/>
</dbReference>
<dbReference type="Pfam" id="PF07714">
    <property type="entry name" value="PK_Tyr_Ser-Thr"/>
    <property type="match status" value="1"/>
</dbReference>
<dbReference type="InterPro" id="IPR011009">
    <property type="entry name" value="Kinase-like_dom_sf"/>
</dbReference>
<evidence type="ECO:0000256" key="8">
    <source>
        <dbReference type="ARBA" id="ARBA00022729"/>
    </source>
</evidence>
<gene>
    <name evidence="31" type="ORF">CR201_G0046045</name>
</gene>
<comment type="similarity">
    <text evidence="2">Belongs to the protein kinase superfamily. CAMK Ser/Thr protein kinase family.</text>
</comment>
<dbReference type="SMART" id="SM00408">
    <property type="entry name" value="IGc2"/>
    <property type="match status" value="1"/>
</dbReference>
<dbReference type="PROSITE" id="PS00109">
    <property type="entry name" value="PROTEIN_KINASE_TYR"/>
    <property type="match status" value="1"/>
</dbReference>
<feature type="domain" description="Ig-like" evidence="29">
    <location>
        <begin position="94"/>
        <end position="130"/>
    </location>
</feature>
<dbReference type="InterPro" id="IPR013098">
    <property type="entry name" value="Ig_I-set"/>
</dbReference>
<comment type="catalytic activity">
    <reaction evidence="22">
        <text>L-tyrosyl-[protein] + ATP = O-phospho-L-tyrosyl-[protein] + ADP + H(+)</text>
        <dbReference type="Rhea" id="RHEA:10596"/>
        <dbReference type="Rhea" id="RHEA-COMP:10136"/>
        <dbReference type="Rhea" id="RHEA-COMP:20101"/>
        <dbReference type="ChEBI" id="CHEBI:15378"/>
        <dbReference type="ChEBI" id="CHEBI:30616"/>
        <dbReference type="ChEBI" id="CHEBI:46858"/>
        <dbReference type="ChEBI" id="CHEBI:61978"/>
        <dbReference type="ChEBI" id="CHEBI:456216"/>
        <dbReference type="EC" id="2.7.10.1"/>
    </reaction>
</comment>
<dbReference type="GO" id="GO:0070527">
    <property type="term" value="P:platelet aggregation"/>
    <property type="evidence" value="ECO:0007669"/>
    <property type="project" value="TreeGrafter"/>
</dbReference>
<keyword evidence="19" id="KW-0325">Glycoprotein</keyword>
<dbReference type="InterPro" id="IPR001245">
    <property type="entry name" value="Ser-Thr/Tyr_kinase_cat_dom"/>
</dbReference>
<dbReference type="GO" id="GO:0005524">
    <property type="term" value="F:ATP binding"/>
    <property type="evidence" value="ECO:0007669"/>
    <property type="project" value="UniProtKB-UniRule"/>
</dbReference>
<evidence type="ECO:0000256" key="5">
    <source>
        <dbReference type="ARBA" id="ARBA00022553"/>
    </source>
</evidence>
<keyword evidence="14 27" id="KW-1133">Transmembrane helix</keyword>
<keyword evidence="17" id="KW-1015">Disulfide bond</keyword>
<feature type="active site" description="Proton acceptor" evidence="23">
    <location>
        <position position="484"/>
    </location>
</feature>
<organism evidence="31">
    <name type="scientific">Pongo abelii</name>
    <name type="common">Sumatran orangutan</name>
    <name type="synonym">Pongo pygmaeus abelii</name>
    <dbReference type="NCBI Taxonomy" id="9601"/>
    <lineage>
        <taxon>Eukaryota</taxon>
        <taxon>Metazoa</taxon>
        <taxon>Chordata</taxon>
        <taxon>Craniata</taxon>
        <taxon>Vertebrata</taxon>
        <taxon>Euteleostomi</taxon>
        <taxon>Mammalia</taxon>
        <taxon>Eutheria</taxon>
        <taxon>Euarchontoglires</taxon>
        <taxon>Primates</taxon>
        <taxon>Haplorrhini</taxon>
        <taxon>Catarrhini</taxon>
        <taxon>Hominidae</taxon>
        <taxon>Pongo</taxon>
    </lineage>
</organism>
<name>A0A2J8S5S0_PONAB</name>
<dbReference type="PRINTS" id="PR00109">
    <property type="entry name" value="TYRKINASE"/>
</dbReference>
<dbReference type="GO" id="GO:0043235">
    <property type="term" value="C:receptor complex"/>
    <property type="evidence" value="ECO:0007669"/>
    <property type="project" value="TreeGrafter"/>
</dbReference>
<dbReference type="FunFam" id="3.30.200.20:FF:000111">
    <property type="entry name" value="Tyrosine-protein kinase receptor TYRO3"/>
    <property type="match status" value="1"/>
</dbReference>
<evidence type="ECO:0000256" key="4">
    <source>
        <dbReference type="ARBA" id="ARBA00022475"/>
    </source>
</evidence>
<evidence type="ECO:0000256" key="19">
    <source>
        <dbReference type="ARBA" id="ARBA00023180"/>
    </source>
</evidence>
<protein>
    <recommendedName>
        <fullName evidence="21">Tyrosine-protein kinase receptor TYRO3</fullName>
        <ecNumber evidence="3">2.7.10.1</ecNumber>
    </recommendedName>
</protein>
<comment type="caution">
    <text evidence="31">The sequence shown here is derived from an EMBL/GenBank/DDBJ whole genome shotgun (WGS) entry which is preliminary data.</text>
</comment>
<comment type="subcellular location">
    <subcellularLocation>
        <location evidence="1">Cell membrane</location>
        <topology evidence="1">Single-pass type I membrane protein</topology>
    </subcellularLocation>
</comment>
<evidence type="ECO:0000256" key="15">
    <source>
        <dbReference type="ARBA" id="ARBA00023136"/>
    </source>
</evidence>
<dbReference type="PROSITE" id="PS50853">
    <property type="entry name" value="FN3"/>
    <property type="match status" value="1"/>
</dbReference>
<keyword evidence="13" id="KW-0130">Cell adhesion</keyword>
<keyword evidence="12 24" id="KW-0067">ATP-binding</keyword>
<dbReference type="InterPro" id="IPR050122">
    <property type="entry name" value="RTK"/>
</dbReference>